<organism evidence="1 2">
    <name type="scientific">Phaseolus angularis</name>
    <name type="common">Azuki bean</name>
    <name type="synonym">Vigna angularis</name>
    <dbReference type="NCBI Taxonomy" id="3914"/>
    <lineage>
        <taxon>Eukaryota</taxon>
        <taxon>Viridiplantae</taxon>
        <taxon>Streptophyta</taxon>
        <taxon>Embryophyta</taxon>
        <taxon>Tracheophyta</taxon>
        <taxon>Spermatophyta</taxon>
        <taxon>Magnoliopsida</taxon>
        <taxon>eudicotyledons</taxon>
        <taxon>Gunneridae</taxon>
        <taxon>Pentapetalae</taxon>
        <taxon>rosids</taxon>
        <taxon>fabids</taxon>
        <taxon>Fabales</taxon>
        <taxon>Fabaceae</taxon>
        <taxon>Papilionoideae</taxon>
        <taxon>50 kb inversion clade</taxon>
        <taxon>NPAAA clade</taxon>
        <taxon>indigoferoid/millettioid clade</taxon>
        <taxon>Phaseoleae</taxon>
        <taxon>Vigna</taxon>
    </lineage>
</organism>
<evidence type="ECO:0000313" key="1">
    <source>
        <dbReference type="EMBL" id="KOM38501.1"/>
    </source>
</evidence>
<protein>
    <submittedName>
        <fullName evidence="1">Uncharacterized protein</fullName>
    </submittedName>
</protein>
<dbReference type="Proteomes" id="UP000053144">
    <property type="component" value="Chromosome 3"/>
</dbReference>
<dbReference type="EMBL" id="CM003373">
    <property type="protein sequence ID" value="KOM38501.1"/>
    <property type="molecule type" value="Genomic_DNA"/>
</dbReference>
<dbReference type="AlphaFoldDB" id="A0A0L9U6X4"/>
<evidence type="ECO:0000313" key="2">
    <source>
        <dbReference type="Proteomes" id="UP000053144"/>
    </source>
</evidence>
<reference evidence="2" key="1">
    <citation type="journal article" date="2015" name="Proc. Natl. Acad. Sci. U.S.A.">
        <title>Genome sequencing of adzuki bean (Vigna angularis) provides insight into high starch and low fat accumulation and domestication.</title>
        <authorList>
            <person name="Yang K."/>
            <person name="Tian Z."/>
            <person name="Chen C."/>
            <person name="Luo L."/>
            <person name="Zhao B."/>
            <person name="Wang Z."/>
            <person name="Yu L."/>
            <person name="Li Y."/>
            <person name="Sun Y."/>
            <person name="Li W."/>
            <person name="Chen Y."/>
            <person name="Li Y."/>
            <person name="Zhang Y."/>
            <person name="Ai D."/>
            <person name="Zhao J."/>
            <person name="Shang C."/>
            <person name="Ma Y."/>
            <person name="Wu B."/>
            <person name="Wang M."/>
            <person name="Gao L."/>
            <person name="Sun D."/>
            <person name="Zhang P."/>
            <person name="Guo F."/>
            <person name="Wang W."/>
            <person name="Li Y."/>
            <person name="Wang J."/>
            <person name="Varshney R.K."/>
            <person name="Wang J."/>
            <person name="Ling H.Q."/>
            <person name="Wan P."/>
        </authorList>
    </citation>
    <scope>NUCLEOTIDE SEQUENCE</scope>
    <source>
        <strain evidence="2">cv. Jingnong 6</strain>
    </source>
</reference>
<proteinExistence type="predicted"/>
<sequence>MFCFTNKKPLLQSFEESATCNNNLQPHTRPRLPFTKFYLISLINYAITNWFSASP</sequence>
<dbReference type="Gramene" id="KOM38501">
    <property type="protein sequence ID" value="KOM38501"/>
    <property type="gene ID" value="LR48_Vigan03g188300"/>
</dbReference>
<accession>A0A0L9U6X4</accession>
<gene>
    <name evidence="1" type="ORF">LR48_Vigan03g188300</name>
</gene>
<name>A0A0L9U6X4_PHAAN</name>